<dbReference type="EMBL" id="LAZR01002283">
    <property type="protein sequence ID" value="KKN32016.1"/>
    <property type="molecule type" value="Genomic_DNA"/>
</dbReference>
<protein>
    <submittedName>
        <fullName evidence="1">Uncharacterized protein</fullName>
    </submittedName>
</protein>
<sequence>MAVSNDPVFAQTPKTAAVEFAASSQSTQMDPGSVAPSTLITAGSNGALVTSVVIVAEVTQTADKHVLWVQPLGAGNWYAIKSVVMPAYTQAATDAQGSVTMIDKLDPNAAVRLAGTDVLGVTHHVDLQSMVFAEYMDY</sequence>
<comment type="caution">
    <text evidence="1">The sequence shown here is derived from an EMBL/GenBank/DDBJ whole genome shotgun (WGS) entry which is preliminary data.</text>
</comment>
<dbReference type="AlphaFoldDB" id="A0A0F9S4L9"/>
<accession>A0A0F9S4L9</accession>
<gene>
    <name evidence="1" type="ORF">LCGC14_0818180</name>
</gene>
<name>A0A0F9S4L9_9ZZZZ</name>
<evidence type="ECO:0000313" key="1">
    <source>
        <dbReference type="EMBL" id="KKN32016.1"/>
    </source>
</evidence>
<proteinExistence type="predicted"/>
<reference evidence="1" key="1">
    <citation type="journal article" date="2015" name="Nature">
        <title>Complex archaea that bridge the gap between prokaryotes and eukaryotes.</title>
        <authorList>
            <person name="Spang A."/>
            <person name="Saw J.H."/>
            <person name="Jorgensen S.L."/>
            <person name="Zaremba-Niedzwiedzka K."/>
            <person name="Martijn J."/>
            <person name="Lind A.E."/>
            <person name="van Eijk R."/>
            <person name="Schleper C."/>
            <person name="Guy L."/>
            <person name="Ettema T.J."/>
        </authorList>
    </citation>
    <scope>NUCLEOTIDE SEQUENCE</scope>
</reference>
<organism evidence="1">
    <name type="scientific">marine sediment metagenome</name>
    <dbReference type="NCBI Taxonomy" id="412755"/>
    <lineage>
        <taxon>unclassified sequences</taxon>
        <taxon>metagenomes</taxon>
        <taxon>ecological metagenomes</taxon>
    </lineage>
</organism>